<reference evidence="9 10" key="1">
    <citation type="submission" date="2019-01" db="EMBL/GenBank/DDBJ databases">
        <title>Nuclear Genome Assembly of the Microalgal Biofuel strain Nannochloropsis salina CCMP1776.</title>
        <authorList>
            <person name="Hovde B."/>
        </authorList>
    </citation>
    <scope>NUCLEOTIDE SEQUENCE [LARGE SCALE GENOMIC DNA]</scope>
    <source>
        <strain evidence="9 10">CCMP1776</strain>
    </source>
</reference>
<evidence type="ECO:0000313" key="10">
    <source>
        <dbReference type="Proteomes" id="UP000355283"/>
    </source>
</evidence>
<protein>
    <submittedName>
        <fullName evidence="9">Uncharacterized protein</fullName>
    </submittedName>
</protein>
<feature type="transmembrane region" description="Helical" evidence="8">
    <location>
        <begin position="516"/>
        <end position="538"/>
    </location>
</feature>
<name>A0A4D9D3L7_9STRA</name>
<feature type="transmembrane region" description="Helical" evidence="8">
    <location>
        <begin position="176"/>
        <end position="196"/>
    </location>
</feature>
<dbReference type="PANTHER" id="PTHR13624">
    <property type="entry name" value="RE42071P"/>
    <property type="match status" value="1"/>
</dbReference>
<keyword evidence="4 8" id="KW-1133">Transmembrane helix</keyword>
<dbReference type="Proteomes" id="UP000355283">
    <property type="component" value="Unassembled WGS sequence"/>
</dbReference>
<keyword evidence="6" id="KW-0325">Glycoprotein</keyword>
<organism evidence="9 10">
    <name type="scientific">Nannochloropsis salina CCMP1776</name>
    <dbReference type="NCBI Taxonomy" id="1027361"/>
    <lineage>
        <taxon>Eukaryota</taxon>
        <taxon>Sar</taxon>
        <taxon>Stramenopiles</taxon>
        <taxon>Ochrophyta</taxon>
        <taxon>Eustigmatophyceae</taxon>
        <taxon>Eustigmatales</taxon>
        <taxon>Monodopsidaceae</taxon>
        <taxon>Microchloropsis</taxon>
        <taxon>Microchloropsis salina</taxon>
    </lineage>
</organism>
<evidence type="ECO:0000256" key="5">
    <source>
        <dbReference type="ARBA" id="ARBA00023136"/>
    </source>
</evidence>
<dbReference type="GO" id="GO:0016020">
    <property type="term" value="C:membrane"/>
    <property type="evidence" value="ECO:0007669"/>
    <property type="project" value="UniProtKB-SubCell"/>
</dbReference>
<feature type="transmembrane region" description="Helical" evidence="8">
    <location>
        <begin position="417"/>
        <end position="436"/>
    </location>
</feature>
<feature type="transmembrane region" description="Helical" evidence="8">
    <location>
        <begin position="106"/>
        <end position="124"/>
    </location>
</feature>
<keyword evidence="10" id="KW-1185">Reference proteome</keyword>
<dbReference type="EMBL" id="SDOX01000009">
    <property type="protein sequence ID" value="TFJ86132.1"/>
    <property type="molecule type" value="Genomic_DNA"/>
</dbReference>
<evidence type="ECO:0000313" key="9">
    <source>
        <dbReference type="EMBL" id="TFJ86132.1"/>
    </source>
</evidence>
<feature type="transmembrane region" description="Helical" evidence="8">
    <location>
        <begin position="296"/>
        <end position="317"/>
    </location>
</feature>
<gene>
    <name evidence="9" type="ORF">NSK_002340</name>
</gene>
<evidence type="ECO:0000256" key="6">
    <source>
        <dbReference type="ARBA" id="ARBA00023180"/>
    </source>
</evidence>
<evidence type="ECO:0000256" key="4">
    <source>
        <dbReference type="ARBA" id="ARBA00022989"/>
    </source>
</evidence>
<keyword evidence="5 8" id="KW-0472">Membrane</keyword>
<evidence type="ECO:0000256" key="2">
    <source>
        <dbReference type="ARBA" id="ARBA00009706"/>
    </source>
</evidence>
<evidence type="ECO:0000256" key="1">
    <source>
        <dbReference type="ARBA" id="ARBA00004141"/>
    </source>
</evidence>
<feature type="transmembrane region" description="Helical" evidence="8">
    <location>
        <begin position="136"/>
        <end position="156"/>
    </location>
</feature>
<accession>A0A4D9D3L7</accession>
<proteinExistence type="inferred from homology"/>
<comment type="similarity">
    <text evidence="2">Belongs to the TMEM161 family.</text>
</comment>
<dbReference type="AlphaFoldDB" id="A0A4D9D3L7"/>
<evidence type="ECO:0000256" key="7">
    <source>
        <dbReference type="SAM" id="MobiDB-lite"/>
    </source>
</evidence>
<sequence>MELIGSVLMIYLFVKFNSIDDFNLAHRVFNRLRFWIPPSEEDIKRVLQSPPAGSANNKSMRRKNANSDNKKNEKVNMTAADRVERLKLKQALLQQGMLLRYRDWPALDQIVIFFLLAIFMTWWQEVYHFSHPSARLFKIGSLFTGIAAMVSLKALLDLVWKYGSSRTATTIDFRNVVTWLTGIVGAVIASSMLLVAKEGGGLMTMTFHLDGVMRVLGKRCFSFCTETIGLSPASSILKVTNSEGGGAEQFVSLGPTRAFLVGVATTIAVALVPSALTASFAFVHREKLPGRARGNALVRASVIGEPVLTCLCCLTFFKPLGLGPVQRALATTTAPLPAWILRVGTSYGWLQLQAWMLGLVITSRLVLLRWQLQTYLEYGGILSLYQELHRAGPKPEDVDGLGLRLLFQQRLQRVPRVCLEIIAPLIWLGILLFLLVSKCFLPPFLNFMAEMCMTEEALQAYLSPRGNPLPDSIIAVLHNLRGKGGKEGGLDWRAGGDVVHALWDFQWLSESEWGDLLGFFIWWTLGAWTVLYFTCIAYRSMHVQMSDH</sequence>
<dbReference type="Pfam" id="PF10268">
    <property type="entry name" value="Tmemb_161AB"/>
    <property type="match status" value="1"/>
</dbReference>
<comment type="caution">
    <text evidence="9">The sequence shown here is derived from an EMBL/GenBank/DDBJ whole genome shotgun (WGS) entry which is preliminary data.</text>
</comment>
<dbReference type="PANTHER" id="PTHR13624:SF6">
    <property type="entry name" value="EMEI"/>
    <property type="match status" value="1"/>
</dbReference>
<evidence type="ECO:0000256" key="8">
    <source>
        <dbReference type="SAM" id="Phobius"/>
    </source>
</evidence>
<feature type="region of interest" description="Disordered" evidence="7">
    <location>
        <begin position="47"/>
        <end position="74"/>
    </location>
</feature>
<dbReference type="InterPro" id="IPR019395">
    <property type="entry name" value="Transmembrane_161A/B"/>
</dbReference>
<keyword evidence="3 8" id="KW-0812">Transmembrane</keyword>
<feature type="transmembrane region" description="Helical" evidence="8">
    <location>
        <begin position="258"/>
        <end position="284"/>
    </location>
</feature>
<evidence type="ECO:0000256" key="3">
    <source>
        <dbReference type="ARBA" id="ARBA00022692"/>
    </source>
</evidence>
<feature type="transmembrane region" description="Helical" evidence="8">
    <location>
        <begin position="347"/>
        <end position="367"/>
    </location>
</feature>
<comment type="subcellular location">
    <subcellularLocation>
        <location evidence="1">Membrane</location>
        <topology evidence="1">Multi-pass membrane protein</topology>
    </subcellularLocation>
</comment>